<organism evidence="2 3">
    <name type="scientific">Riccia fluitans</name>
    <dbReference type="NCBI Taxonomy" id="41844"/>
    <lineage>
        <taxon>Eukaryota</taxon>
        <taxon>Viridiplantae</taxon>
        <taxon>Streptophyta</taxon>
        <taxon>Embryophyta</taxon>
        <taxon>Marchantiophyta</taxon>
        <taxon>Marchantiopsida</taxon>
        <taxon>Marchantiidae</taxon>
        <taxon>Marchantiales</taxon>
        <taxon>Ricciaceae</taxon>
        <taxon>Riccia</taxon>
    </lineage>
</organism>
<keyword evidence="3" id="KW-1185">Reference proteome</keyword>
<dbReference type="Proteomes" id="UP001605036">
    <property type="component" value="Unassembled WGS sequence"/>
</dbReference>
<dbReference type="InterPro" id="IPR054722">
    <property type="entry name" value="PolX-like_BBD"/>
</dbReference>
<reference evidence="2 3" key="1">
    <citation type="submission" date="2024-09" db="EMBL/GenBank/DDBJ databases">
        <title>Chromosome-scale assembly of Riccia fluitans.</title>
        <authorList>
            <person name="Paukszto L."/>
            <person name="Sawicki J."/>
            <person name="Karawczyk K."/>
            <person name="Piernik-Szablinska J."/>
            <person name="Szczecinska M."/>
            <person name="Mazdziarz M."/>
        </authorList>
    </citation>
    <scope>NUCLEOTIDE SEQUENCE [LARGE SCALE GENOMIC DNA]</scope>
    <source>
        <strain evidence="2">Rf_01</strain>
        <tissue evidence="2">Aerial parts of the thallus</tissue>
    </source>
</reference>
<comment type="caution">
    <text evidence="2">The sequence shown here is derived from an EMBL/GenBank/DDBJ whole genome shotgun (WGS) entry which is preliminary data.</text>
</comment>
<dbReference type="Pfam" id="PF22936">
    <property type="entry name" value="Pol_BBD"/>
    <property type="match status" value="1"/>
</dbReference>
<accession>A0ABD1ZQB5</accession>
<sequence length="236" mass="25740">MEEGGDVETHIQRTKSLVMNFVSVVLKTESHSLKGGESSDESLLVASRAGKVKEHHTSPKSCSCSCGHLREGGSEQKEKKLCSFCKYDRTVAKGVLLVVGTRSKEKGGEDFFSSKNFKKEDNNESKVGSGHLLAVVMKEADIDCEWLLDSGCSQHCIGNQTFLLNYKECDPVKLHLGDGNALTGVGTGDVAVRFHLPGARTKMGTLTSVLYVPNLTKNLLSLGRLIKNECRVMFDD</sequence>
<evidence type="ECO:0000313" key="2">
    <source>
        <dbReference type="EMBL" id="KAL2653638.1"/>
    </source>
</evidence>
<feature type="domain" description="Retrovirus-related Pol polyprotein from transposon TNT 1-94-like beta-barrel" evidence="1">
    <location>
        <begin position="146"/>
        <end position="229"/>
    </location>
</feature>
<dbReference type="EMBL" id="JBHFFA010000001">
    <property type="protein sequence ID" value="KAL2653638.1"/>
    <property type="molecule type" value="Genomic_DNA"/>
</dbReference>
<evidence type="ECO:0000313" key="3">
    <source>
        <dbReference type="Proteomes" id="UP001605036"/>
    </source>
</evidence>
<dbReference type="AlphaFoldDB" id="A0ABD1ZQB5"/>
<name>A0ABD1ZQB5_9MARC</name>
<proteinExistence type="predicted"/>
<gene>
    <name evidence="2" type="ORF">R1flu_021766</name>
</gene>
<protein>
    <recommendedName>
        <fullName evidence="1">Retrovirus-related Pol polyprotein from transposon TNT 1-94-like beta-barrel domain-containing protein</fullName>
    </recommendedName>
</protein>
<evidence type="ECO:0000259" key="1">
    <source>
        <dbReference type="Pfam" id="PF22936"/>
    </source>
</evidence>